<dbReference type="Proteomes" id="UP000250134">
    <property type="component" value="Chromosome"/>
</dbReference>
<keyword evidence="3" id="KW-1133">Transmembrane helix</keyword>
<dbReference type="GO" id="GO:0016757">
    <property type="term" value="F:glycosyltransferase activity"/>
    <property type="evidence" value="ECO:0007669"/>
    <property type="project" value="UniProtKB-KW"/>
</dbReference>
<dbReference type="InterPro" id="IPR029044">
    <property type="entry name" value="Nucleotide-diphossugar_trans"/>
</dbReference>
<dbReference type="CDD" id="cd06423">
    <property type="entry name" value="CESA_like"/>
    <property type="match status" value="1"/>
</dbReference>
<feature type="domain" description="Glycosyltransferase 2-like" evidence="4">
    <location>
        <begin position="39"/>
        <end position="199"/>
    </location>
</feature>
<feature type="transmembrane region" description="Helical" evidence="3">
    <location>
        <begin position="293"/>
        <end position="316"/>
    </location>
</feature>
<evidence type="ECO:0000256" key="2">
    <source>
        <dbReference type="ARBA" id="ARBA00022679"/>
    </source>
</evidence>
<dbReference type="Gene3D" id="3.90.550.10">
    <property type="entry name" value="Spore Coat Polysaccharide Biosynthesis Protein SpsA, Chain A"/>
    <property type="match status" value="1"/>
</dbReference>
<dbReference type="PANTHER" id="PTHR43630">
    <property type="entry name" value="POLY-BETA-1,6-N-ACETYL-D-GLUCOSAMINE SYNTHASE"/>
    <property type="match status" value="1"/>
</dbReference>
<evidence type="ECO:0000259" key="4">
    <source>
        <dbReference type="Pfam" id="PF00535"/>
    </source>
</evidence>
<protein>
    <submittedName>
        <fullName evidence="5">Glycosyl transferase</fullName>
    </submittedName>
</protein>
<reference evidence="5 6" key="1">
    <citation type="submission" date="2016-03" db="EMBL/GenBank/DDBJ databases">
        <title>Complete genome sequence of Thermococcus gorgonarius.</title>
        <authorList>
            <person name="Oger P.M."/>
        </authorList>
    </citation>
    <scope>NUCLEOTIDE SEQUENCE [LARGE SCALE GENOMIC DNA]</scope>
    <source>
        <strain evidence="5 6">W-12</strain>
    </source>
</reference>
<evidence type="ECO:0000313" key="5">
    <source>
        <dbReference type="EMBL" id="ASJ00524.1"/>
    </source>
</evidence>
<feature type="transmembrane region" description="Helical" evidence="3">
    <location>
        <begin position="265"/>
        <end position="287"/>
    </location>
</feature>
<dbReference type="PANTHER" id="PTHR43630:SF1">
    <property type="entry name" value="POLY-BETA-1,6-N-ACETYL-D-GLUCOSAMINE SYNTHASE"/>
    <property type="match status" value="1"/>
</dbReference>
<accession>A0A2Z2M9C7</accession>
<dbReference type="Pfam" id="PF00535">
    <property type="entry name" value="Glycos_transf_2"/>
    <property type="match status" value="1"/>
</dbReference>
<sequence>MVIEFLLLIILAWDGYFFLKYLLSLTKAPKTSALRPKVSLLMPAHNEEKTIGEAIRAALNLDYPDFEIIVIDDGSSDKTYDVALTFKDPRLKVVRIPHSGKARALNEGLKLSSGEIIATTDADGVLEGKALKGLVERFYADDVVAVGGQVRVQPRSFLEVVQDIEHLRIAMFRRAHELENLSVAPGPIAAFRRKALEAIGGFVNDPVEDYATTVALKGFGKVVYSPKAKCWVRMPTTLANLWRQRKRWFLGDLPKLGGGPLKEKVFLGISDIVAFFDVLFPVLAIFAGKFELLAVFLLFEVLTMATVVAVEGGYLVEVLAFPFVLWFLALFYLTLHVYGYLHLLFRKKQ</sequence>
<evidence type="ECO:0000256" key="1">
    <source>
        <dbReference type="ARBA" id="ARBA00022676"/>
    </source>
</evidence>
<name>A0A2Z2M9C7_THEGO</name>
<keyword evidence="3" id="KW-0472">Membrane</keyword>
<dbReference type="RefSeq" id="WP_088884863.1">
    <property type="nucleotide sequence ID" value="NZ_CP014855.1"/>
</dbReference>
<dbReference type="GeneID" id="33331492"/>
<evidence type="ECO:0000313" key="6">
    <source>
        <dbReference type="Proteomes" id="UP000250134"/>
    </source>
</evidence>
<keyword evidence="1" id="KW-0328">Glycosyltransferase</keyword>
<gene>
    <name evidence="5" type="ORF">A3K92_03045</name>
</gene>
<dbReference type="InterPro" id="IPR001173">
    <property type="entry name" value="Glyco_trans_2-like"/>
</dbReference>
<dbReference type="KEGG" id="tgg:A3K92_03045"/>
<keyword evidence="6" id="KW-1185">Reference proteome</keyword>
<feature type="transmembrane region" description="Helical" evidence="3">
    <location>
        <begin position="323"/>
        <end position="345"/>
    </location>
</feature>
<dbReference type="AlphaFoldDB" id="A0A2Z2M9C7"/>
<organism evidence="5 6">
    <name type="scientific">Thermococcus gorgonarius</name>
    <dbReference type="NCBI Taxonomy" id="71997"/>
    <lineage>
        <taxon>Archaea</taxon>
        <taxon>Methanobacteriati</taxon>
        <taxon>Methanobacteriota</taxon>
        <taxon>Thermococci</taxon>
        <taxon>Thermococcales</taxon>
        <taxon>Thermococcaceae</taxon>
        <taxon>Thermococcus</taxon>
    </lineage>
</organism>
<proteinExistence type="predicted"/>
<dbReference type="OrthoDB" id="43988at2157"/>
<keyword evidence="3" id="KW-0812">Transmembrane</keyword>
<dbReference type="EMBL" id="CP014855">
    <property type="protein sequence ID" value="ASJ00524.1"/>
    <property type="molecule type" value="Genomic_DNA"/>
</dbReference>
<evidence type="ECO:0000256" key="3">
    <source>
        <dbReference type="SAM" id="Phobius"/>
    </source>
</evidence>
<dbReference type="SUPFAM" id="SSF53448">
    <property type="entry name" value="Nucleotide-diphospho-sugar transferases"/>
    <property type="match status" value="1"/>
</dbReference>
<keyword evidence="2 5" id="KW-0808">Transferase</keyword>